<dbReference type="KEGG" id="mlr:MELLADRAFT_101248"/>
<dbReference type="STRING" id="747676.F4R443"/>
<evidence type="ECO:0008006" key="4">
    <source>
        <dbReference type="Google" id="ProtNLM"/>
    </source>
</evidence>
<dbReference type="Pfam" id="PF14617">
    <property type="entry name" value="CMS1"/>
    <property type="match status" value="1"/>
</dbReference>
<dbReference type="PANTHER" id="PTHR24030:SF0">
    <property type="entry name" value="PROTEIN CMSS1"/>
    <property type="match status" value="1"/>
</dbReference>
<sequence length="347" mass="38666">MTNQFINADALDDQDQFLLNDSTKRSLLSESDNSEHEGQPITKSRRKKKQKQRPKETNKIVEDEIPIEIPTSDVVGAINNVSQKKQTSTFNNKKNRTSVRPSDETNRSKPTKQKSKAEPKPFVPLELGPLTPAPGEETSIGLQPPDLQLSYLTDRQKRALPKLSDLELQTLAFRESWLLNVSDKPHRGQLGSWLNTGSIPDFLETAKIETTVPGSPILLVIASAALRVVDLCKQVKPLLPSPKTTGGVAKLFARHFKLSEHITYLNTTPVVIGAGTPDRISKLIEAKALKLERLRWIMLDTTWLDTKSYSLADLPEKAVREAVWQGILGNPEILTMLKAGKTKLVLF</sequence>
<dbReference type="OrthoDB" id="1929311at2759"/>
<name>F4R443_MELLP</name>
<accession>F4R443</accession>
<dbReference type="GO" id="GO:0005634">
    <property type="term" value="C:nucleus"/>
    <property type="evidence" value="ECO:0007669"/>
    <property type="project" value="TreeGrafter"/>
</dbReference>
<protein>
    <recommendedName>
        <fullName evidence="4">Protein CMS1</fullName>
    </recommendedName>
</protein>
<evidence type="ECO:0000256" key="1">
    <source>
        <dbReference type="SAM" id="MobiDB-lite"/>
    </source>
</evidence>
<dbReference type="AlphaFoldDB" id="F4R443"/>
<dbReference type="InParanoid" id="F4R443"/>
<dbReference type="GeneID" id="18921315"/>
<feature type="compositionally biased region" description="Basic and acidic residues" evidence="1">
    <location>
        <begin position="53"/>
        <end position="62"/>
    </location>
</feature>
<keyword evidence="3" id="KW-1185">Reference proteome</keyword>
<dbReference type="eggNOG" id="KOG3089">
    <property type="taxonomic scope" value="Eukaryota"/>
</dbReference>
<feature type="region of interest" description="Disordered" evidence="1">
    <location>
        <begin position="22"/>
        <end position="65"/>
    </location>
</feature>
<dbReference type="InterPro" id="IPR032704">
    <property type="entry name" value="Cms1"/>
</dbReference>
<feature type="compositionally biased region" description="Polar residues" evidence="1">
    <location>
        <begin position="82"/>
        <end position="92"/>
    </location>
</feature>
<gene>
    <name evidence="2" type="ORF">MELLADRAFT_101248</name>
</gene>
<dbReference type="Proteomes" id="UP000001072">
    <property type="component" value="Unassembled WGS sequence"/>
</dbReference>
<proteinExistence type="predicted"/>
<organism evidence="3">
    <name type="scientific">Melampsora larici-populina (strain 98AG31 / pathotype 3-4-7)</name>
    <name type="common">Poplar leaf rust fungus</name>
    <dbReference type="NCBI Taxonomy" id="747676"/>
    <lineage>
        <taxon>Eukaryota</taxon>
        <taxon>Fungi</taxon>
        <taxon>Dikarya</taxon>
        <taxon>Basidiomycota</taxon>
        <taxon>Pucciniomycotina</taxon>
        <taxon>Pucciniomycetes</taxon>
        <taxon>Pucciniales</taxon>
        <taxon>Melampsoraceae</taxon>
        <taxon>Melampsora</taxon>
    </lineage>
</organism>
<dbReference type="FunCoup" id="F4R443">
    <property type="interactions" value="89"/>
</dbReference>
<dbReference type="HOGENOM" id="CLU_057568_1_0_1"/>
<dbReference type="PANTHER" id="PTHR24030">
    <property type="entry name" value="PROTEIN CMSS1"/>
    <property type="match status" value="1"/>
</dbReference>
<feature type="region of interest" description="Disordered" evidence="1">
    <location>
        <begin position="82"/>
        <end position="142"/>
    </location>
</feature>
<dbReference type="VEuPathDB" id="FungiDB:MELLADRAFT_101248"/>
<evidence type="ECO:0000313" key="3">
    <source>
        <dbReference type="Proteomes" id="UP000001072"/>
    </source>
</evidence>
<dbReference type="GO" id="GO:0030686">
    <property type="term" value="C:90S preribosome"/>
    <property type="evidence" value="ECO:0007669"/>
    <property type="project" value="TreeGrafter"/>
</dbReference>
<dbReference type="EMBL" id="GL883090">
    <property type="protein sequence ID" value="EGG12736.1"/>
    <property type="molecule type" value="Genomic_DNA"/>
</dbReference>
<reference evidence="3" key="1">
    <citation type="journal article" date="2011" name="Proc. Natl. Acad. Sci. U.S.A.">
        <title>Obligate biotrophy features unraveled by the genomic analysis of rust fungi.</title>
        <authorList>
            <person name="Duplessis S."/>
            <person name="Cuomo C.A."/>
            <person name="Lin Y.-C."/>
            <person name="Aerts A."/>
            <person name="Tisserant E."/>
            <person name="Veneault-Fourrey C."/>
            <person name="Joly D.L."/>
            <person name="Hacquard S."/>
            <person name="Amselem J."/>
            <person name="Cantarel B.L."/>
            <person name="Chiu R."/>
            <person name="Coutinho P.M."/>
            <person name="Feau N."/>
            <person name="Field M."/>
            <person name="Frey P."/>
            <person name="Gelhaye E."/>
            <person name="Goldberg J."/>
            <person name="Grabherr M.G."/>
            <person name="Kodira C.D."/>
            <person name="Kohler A."/>
            <person name="Kuees U."/>
            <person name="Lindquist E.A."/>
            <person name="Lucas S.M."/>
            <person name="Mago R."/>
            <person name="Mauceli E."/>
            <person name="Morin E."/>
            <person name="Murat C."/>
            <person name="Pangilinan J.L."/>
            <person name="Park R."/>
            <person name="Pearson M."/>
            <person name="Quesneville H."/>
            <person name="Rouhier N."/>
            <person name="Sakthikumar S."/>
            <person name="Salamov A.A."/>
            <person name="Schmutz J."/>
            <person name="Selles B."/>
            <person name="Shapiro H."/>
            <person name="Tanguay P."/>
            <person name="Tuskan G.A."/>
            <person name="Henrissat B."/>
            <person name="Van de Peer Y."/>
            <person name="Rouze P."/>
            <person name="Ellis J.G."/>
            <person name="Dodds P.N."/>
            <person name="Schein J.E."/>
            <person name="Zhong S."/>
            <person name="Hamelin R.C."/>
            <person name="Grigoriev I.V."/>
            <person name="Szabo L.J."/>
            <person name="Martin F."/>
        </authorList>
    </citation>
    <scope>NUCLEOTIDE SEQUENCE [LARGE SCALE GENOMIC DNA]</scope>
    <source>
        <strain evidence="3">98AG31 / pathotype 3-4-7</strain>
    </source>
</reference>
<evidence type="ECO:0000313" key="2">
    <source>
        <dbReference type="EMBL" id="EGG12736.1"/>
    </source>
</evidence>
<dbReference type="RefSeq" id="XP_007403674.1">
    <property type="nucleotide sequence ID" value="XM_007403612.1"/>
</dbReference>
<feature type="compositionally biased region" description="Basic residues" evidence="1">
    <location>
        <begin position="43"/>
        <end position="52"/>
    </location>
</feature>